<dbReference type="GO" id="GO:0003677">
    <property type="term" value="F:DNA binding"/>
    <property type="evidence" value="ECO:0007669"/>
    <property type="project" value="InterPro"/>
</dbReference>
<dbReference type="EMBL" id="GECZ01023129">
    <property type="protein sequence ID" value="JAS46640.1"/>
    <property type="molecule type" value="Transcribed_RNA"/>
</dbReference>
<evidence type="ECO:0000256" key="2">
    <source>
        <dbReference type="SAM" id="MobiDB-lite"/>
    </source>
</evidence>
<dbReference type="FunFam" id="1.10.8.140:FF:000006">
    <property type="entry name" value="programmed cell death protein 5-like"/>
    <property type="match status" value="1"/>
</dbReference>
<comment type="similarity">
    <text evidence="1">Belongs to the PDCD5 family.</text>
</comment>
<dbReference type="InterPro" id="IPR002836">
    <property type="entry name" value="PDCD5-like"/>
</dbReference>
<dbReference type="GO" id="GO:0005829">
    <property type="term" value="C:cytosol"/>
    <property type="evidence" value="ECO:0007669"/>
    <property type="project" value="TreeGrafter"/>
</dbReference>
<protein>
    <recommendedName>
        <fullName evidence="4">Programmed cell death protein 5</fullName>
    </recommendedName>
</protein>
<dbReference type="PIRSF" id="PIRSF015730">
    <property type="entry name" value="TFAR19"/>
    <property type="match status" value="1"/>
</dbReference>
<gene>
    <name evidence="3" type="ORF">g.11207</name>
</gene>
<dbReference type="GO" id="GO:0005634">
    <property type="term" value="C:nucleus"/>
    <property type="evidence" value="ECO:0007669"/>
    <property type="project" value="TreeGrafter"/>
</dbReference>
<dbReference type="Pfam" id="PF01984">
    <property type="entry name" value="dsDNA_bind"/>
    <property type="match status" value="1"/>
</dbReference>
<dbReference type="Gene3D" id="1.10.8.140">
    <property type="entry name" value="PDCD5-like"/>
    <property type="match status" value="1"/>
</dbReference>
<dbReference type="PANTHER" id="PTHR10840:SF0">
    <property type="entry name" value="PROGRAMMED CELL DEATH PROTEIN 5"/>
    <property type="match status" value="1"/>
</dbReference>
<dbReference type="SUPFAM" id="SSF46950">
    <property type="entry name" value="Double-stranded DNA-binding domain"/>
    <property type="match status" value="1"/>
</dbReference>
<evidence type="ECO:0000313" key="3">
    <source>
        <dbReference type="EMBL" id="JAS46640.1"/>
    </source>
</evidence>
<proteinExistence type="inferred from homology"/>
<evidence type="ECO:0008006" key="4">
    <source>
        <dbReference type="Google" id="ProtNLM"/>
    </source>
</evidence>
<accession>A0A1B6F8Y9</accession>
<dbReference type="InterPro" id="IPR036883">
    <property type="entry name" value="PDCD5-like_sf"/>
</dbReference>
<organism evidence="3">
    <name type="scientific">Cuerna arida</name>
    <dbReference type="NCBI Taxonomy" id="1464854"/>
    <lineage>
        <taxon>Eukaryota</taxon>
        <taxon>Metazoa</taxon>
        <taxon>Ecdysozoa</taxon>
        <taxon>Arthropoda</taxon>
        <taxon>Hexapoda</taxon>
        <taxon>Insecta</taxon>
        <taxon>Pterygota</taxon>
        <taxon>Neoptera</taxon>
        <taxon>Paraneoptera</taxon>
        <taxon>Hemiptera</taxon>
        <taxon>Auchenorrhyncha</taxon>
        <taxon>Membracoidea</taxon>
        <taxon>Cicadellidae</taxon>
        <taxon>Cicadellinae</taxon>
        <taxon>Proconiini</taxon>
        <taxon>Cuerna</taxon>
    </lineage>
</organism>
<dbReference type="AlphaFoldDB" id="A0A1B6F8Y9"/>
<reference evidence="3" key="1">
    <citation type="submission" date="2015-11" db="EMBL/GenBank/DDBJ databases">
        <title>De novo transcriptome assembly of four potential Pierce s Disease insect vectors from Arizona vineyards.</title>
        <authorList>
            <person name="Tassone E.E."/>
        </authorList>
    </citation>
    <scope>NUCLEOTIDE SEQUENCE</scope>
</reference>
<sequence>MADPELEALRAKRLAQLQSERGIQGGDGIANQKVAEDRKREMEEMKHSILSQVLDQSARARLNTLMLGKPEKGRMVENMLLQMAQRGQIMGRLGENELIGILEQVSGQTQSKTTVKFDRRRAALDDSDDDL</sequence>
<dbReference type="PANTHER" id="PTHR10840">
    <property type="entry name" value="PROGRAMMED CELL DEATH PROTEIN 5"/>
    <property type="match status" value="1"/>
</dbReference>
<evidence type="ECO:0000256" key="1">
    <source>
        <dbReference type="ARBA" id="ARBA00010490"/>
    </source>
</evidence>
<feature type="region of interest" description="Disordered" evidence="2">
    <location>
        <begin position="19"/>
        <end position="40"/>
    </location>
</feature>
<name>A0A1B6F8Y9_9HEMI</name>